<evidence type="ECO:0000256" key="1">
    <source>
        <dbReference type="ARBA" id="ARBA00004167"/>
    </source>
</evidence>
<dbReference type="Proteomes" id="UP001595887">
    <property type="component" value="Unassembled WGS sequence"/>
</dbReference>
<name>A0ABV8RKS0_9SPHN</name>
<protein>
    <submittedName>
        <fullName evidence="6">Energy transducer TonB</fullName>
    </submittedName>
</protein>
<evidence type="ECO:0000256" key="4">
    <source>
        <dbReference type="ARBA" id="ARBA00023136"/>
    </source>
</evidence>
<reference evidence="7" key="1">
    <citation type="journal article" date="2019" name="Int. J. Syst. Evol. Microbiol.">
        <title>The Global Catalogue of Microorganisms (GCM) 10K type strain sequencing project: providing services to taxonomists for standard genome sequencing and annotation.</title>
        <authorList>
            <consortium name="The Broad Institute Genomics Platform"/>
            <consortium name="The Broad Institute Genome Sequencing Center for Infectious Disease"/>
            <person name="Wu L."/>
            <person name="Ma J."/>
        </authorList>
    </citation>
    <scope>NUCLEOTIDE SEQUENCE [LARGE SCALE GENOMIC DNA]</scope>
    <source>
        <strain evidence="7">CECT 8531</strain>
    </source>
</reference>
<dbReference type="RefSeq" id="WP_381424688.1">
    <property type="nucleotide sequence ID" value="NZ_JBHSDH010000013.1"/>
</dbReference>
<dbReference type="InterPro" id="IPR006260">
    <property type="entry name" value="TonB/TolA_C"/>
</dbReference>
<dbReference type="Pfam" id="PF03544">
    <property type="entry name" value="TonB_C"/>
    <property type="match status" value="1"/>
</dbReference>
<gene>
    <name evidence="6" type="ORF">ACFOWX_12715</name>
</gene>
<dbReference type="Gene3D" id="3.30.1150.10">
    <property type="match status" value="1"/>
</dbReference>
<keyword evidence="3" id="KW-1133">Transmembrane helix</keyword>
<keyword evidence="7" id="KW-1185">Reference proteome</keyword>
<organism evidence="6 7">
    <name type="scientific">Sphingorhabdus arenilitoris</name>
    <dbReference type="NCBI Taxonomy" id="1490041"/>
    <lineage>
        <taxon>Bacteria</taxon>
        <taxon>Pseudomonadati</taxon>
        <taxon>Pseudomonadota</taxon>
        <taxon>Alphaproteobacteria</taxon>
        <taxon>Sphingomonadales</taxon>
        <taxon>Sphingomonadaceae</taxon>
        <taxon>Sphingorhabdus</taxon>
    </lineage>
</organism>
<comment type="caution">
    <text evidence="6">The sequence shown here is derived from an EMBL/GenBank/DDBJ whole genome shotgun (WGS) entry which is preliminary data.</text>
</comment>
<keyword evidence="4" id="KW-0472">Membrane</keyword>
<evidence type="ECO:0000313" key="6">
    <source>
        <dbReference type="EMBL" id="MFC4293279.1"/>
    </source>
</evidence>
<evidence type="ECO:0000259" key="5">
    <source>
        <dbReference type="PROSITE" id="PS52015"/>
    </source>
</evidence>
<evidence type="ECO:0000256" key="2">
    <source>
        <dbReference type="ARBA" id="ARBA00022692"/>
    </source>
</evidence>
<evidence type="ECO:0000256" key="3">
    <source>
        <dbReference type="ARBA" id="ARBA00022989"/>
    </source>
</evidence>
<dbReference type="SUPFAM" id="SSF74653">
    <property type="entry name" value="TolA/TonB C-terminal domain"/>
    <property type="match status" value="1"/>
</dbReference>
<dbReference type="PROSITE" id="PS52015">
    <property type="entry name" value="TONB_CTD"/>
    <property type="match status" value="1"/>
</dbReference>
<proteinExistence type="predicted"/>
<sequence length="243" mass="27051">MTKSECTPYCTVEIPDQRRPVTPISNPGRWVMTNDYPILALREELQGKTFFSLSVEKSGKITQCAITRSSGVQILDETACNNVTRRARLQPALDDLGNPIEGSYNSAVAWAIPNNVGSVTNAGNTVDYPATPANAPASWVRNNAWMNESSYQLKPDEKYQKVQILVKLTVDKTGTVVKCTREDRHSPYPQPSAAFKNQANCEQIKNNARFNPLGEDQLGLLSDKKGMRYFLAHVDAKIVRKVF</sequence>
<feature type="domain" description="TonB C-terminal" evidence="5">
    <location>
        <begin position="21"/>
        <end position="119"/>
    </location>
</feature>
<keyword evidence="2" id="KW-0812">Transmembrane</keyword>
<accession>A0ABV8RKS0</accession>
<dbReference type="InterPro" id="IPR037682">
    <property type="entry name" value="TonB_C"/>
</dbReference>
<dbReference type="EMBL" id="JBHSDH010000013">
    <property type="protein sequence ID" value="MFC4293279.1"/>
    <property type="molecule type" value="Genomic_DNA"/>
</dbReference>
<dbReference type="NCBIfam" id="TIGR01352">
    <property type="entry name" value="tonB_Cterm"/>
    <property type="match status" value="1"/>
</dbReference>
<evidence type="ECO:0000313" key="7">
    <source>
        <dbReference type="Proteomes" id="UP001595887"/>
    </source>
</evidence>
<comment type="subcellular location">
    <subcellularLocation>
        <location evidence="1">Membrane</location>
        <topology evidence="1">Single-pass membrane protein</topology>
    </subcellularLocation>
</comment>